<evidence type="ECO:0000313" key="2">
    <source>
        <dbReference type="EMBL" id="KAH1066612.1"/>
    </source>
</evidence>
<proteinExistence type="inferred from homology"/>
<organism evidence="2 3">
    <name type="scientific">Gossypium stocksii</name>
    <dbReference type="NCBI Taxonomy" id="47602"/>
    <lineage>
        <taxon>Eukaryota</taxon>
        <taxon>Viridiplantae</taxon>
        <taxon>Streptophyta</taxon>
        <taxon>Embryophyta</taxon>
        <taxon>Tracheophyta</taxon>
        <taxon>Spermatophyta</taxon>
        <taxon>Magnoliopsida</taxon>
        <taxon>eudicotyledons</taxon>
        <taxon>Gunneridae</taxon>
        <taxon>Pentapetalae</taxon>
        <taxon>rosids</taxon>
        <taxon>malvids</taxon>
        <taxon>Malvales</taxon>
        <taxon>Malvaceae</taxon>
        <taxon>Malvoideae</taxon>
        <taxon>Gossypium</taxon>
    </lineage>
</organism>
<dbReference type="AlphaFoldDB" id="A0A9D3V2W6"/>
<dbReference type="OrthoDB" id="1862401at2759"/>
<comment type="caution">
    <text evidence="2">The sequence shown here is derived from an EMBL/GenBank/DDBJ whole genome shotgun (WGS) entry which is preliminary data.</text>
</comment>
<dbReference type="PANTHER" id="PTHR31642">
    <property type="entry name" value="TRICHOTHECENE 3-O-ACETYLTRANSFERASE"/>
    <property type="match status" value="1"/>
</dbReference>
<dbReference type="InterPro" id="IPR023213">
    <property type="entry name" value="CAT-like_dom_sf"/>
</dbReference>
<comment type="similarity">
    <text evidence="1">Belongs to the plant acyltransferase family.</text>
</comment>
<accession>A0A9D3V2W6</accession>
<sequence>MGSVKEEFTVAVRKNEVVAAVAPFQDHWLPLTNLDLLLPPLDFGVFFCYKKPTSSHSSRMFSVLKKSLAEALISYYGLGGEVVPNALGEPELLCNNRGVDFVEAYADIELRNLNFHNPDDSIEGKFIPKKKRGVLAVQATELKCGGIVVACAFDHRVADAYTANMFLVSWAEIAQSKPVSMVPSFRRSLLNPRRPGRVDPSLDEMYVPIPSLPPPEENHEPTDHLISRIYYVSSDQINELQSLASSDGDKRSKLESFSAFLWKQVAAFAASKDRNRISKMGIVVDGRSRLGEGDEDKATAMAYHFGNVLSVPYGSQPIGELIEQPLCRVAKQVHEFLKPATNKEHFLGLIDWVEAHRPEPAMTRVYNVVKDDGPAVVMSSGLRFPVPKMDFGWGRPAFGSYHFPWGGLCGYVMPMPSPVRDGDWVVYMLLLKGQLEQIEKEAALVFRPLTSDYLNL</sequence>
<dbReference type="PANTHER" id="PTHR31642:SF161">
    <property type="entry name" value="SHIKIMATE O-HYDROXYCINNAMOYLTRANSFERASE-LIKE"/>
    <property type="match status" value="1"/>
</dbReference>
<dbReference type="Pfam" id="PF02458">
    <property type="entry name" value="Transferase"/>
    <property type="match status" value="1"/>
</dbReference>
<gene>
    <name evidence="2" type="ORF">J1N35_031599</name>
</gene>
<dbReference type="Proteomes" id="UP000828251">
    <property type="component" value="Unassembled WGS sequence"/>
</dbReference>
<reference evidence="2 3" key="1">
    <citation type="journal article" date="2021" name="Plant Biotechnol. J.">
        <title>Multi-omics assisted identification of the key and species-specific regulatory components of drought-tolerant mechanisms in Gossypium stocksii.</title>
        <authorList>
            <person name="Yu D."/>
            <person name="Ke L."/>
            <person name="Zhang D."/>
            <person name="Wu Y."/>
            <person name="Sun Y."/>
            <person name="Mei J."/>
            <person name="Sun J."/>
            <person name="Sun Y."/>
        </authorList>
    </citation>
    <scope>NUCLEOTIDE SEQUENCE [LARGE SCALE GENOMIC DNA]</scope>
    <source>
        <strain evidence="3">cv. E1</strain>
        <tissue evidence="2">Leaf</tissue>
    </source>
</reference>
<dbReference type="GO" id="GO:0016747">
    <property type="term" value="F:acyltransferase activity, transferring groups other than amino-acyl groups"/>
    <property type="evidence" value="ECO:0007669"/>
    <property type="project" value="TreeGrafter"/>
</dbReference>
<evidence type="ECO:0000313" key="3">
    <source>
        <dbReference type="Proteomes" id="UP000828251"/>
    </source>
</evidence>
<evidence type="ECO:0008006" key="4">
    <source>
        <dbReference type="Google" id="ProtNLM"/>
    </source>
</evidence>
<keyword evidence="3" id="KW-1185">Reference proteome</keyword>
<dbReference type="Gene3D" id="3.30.559.10">
    <property type="entry name" value="Chloramphenicol acetyltransferase-like domain"/>
    <property type="match status" value="2"/>
</dbReference>
<name>A0A9D3V2W6_9ROSI</name>
<dbReference type="EMBL" id="JAIQCV010000009">
    <property type="protein sequence ID" value="KAH1066612.1"/>
    <property type="molecule type" value="Genomic_DNA"/>
</dbReference>
<evidence type="ECO:0000256" key="1">
    <source>
        <dbReference type="ARBA" id="ARBA00009861"/>
    </source>
</evidence>
<dbReference type="InterPro" id="IPR050317">
    <property type="entry name" value="Plant_Fungal_Acyltransferase"/>
</dbReference>
<protein>
    <recommendedName>
        <fullName evidence="4">Shikimate O-hydroxycinnamoyltransferase</fullName>
    </recommendedName>
</protein>